<gene>
    <name evidence="1" type="ORF">CR513_38813</name>
</gene>
<organism evidence="1 2">
    <name type="scientific">Mucuna pruriens</name>
    <name type="common">Velvet bean</name>
    <name type="synonym">Dolichos pruriens</name>
    <dbReference type="NCBI Taxonomy" id="157652"/>
    <lineage>
        <taxon>Eukaryota</taxon>
        <taxon>Viridiplantae</taxon>
        <taxon>Streptophyta</taxon>
        <taxon>Embryophyta</taxon>
        <taxon>Tracheophyta</taxon>
        <taxon>Spermatophyta</taxon>
        <taxon>Magnoliopsida</taxon>
        <taxon>eudicotyledons</taxon>
        <taxon>Gunneridae</taxon>
        <taxon>Pentapetalae</taxon>
        <taxon>rosids</taxon>
        <taxon>fabids</taxon>
        <taxon>Fabales</taxon>
        <taxon>Fabaceae</taxon>
        <taxon>Papilionoideae</taxon>
        <taxon>50 kb inversion clade</taxon>
        <taxon>NPAAA clade</taxon>
        <taxon>indigoferoid/millettioid clade</taxon>
        <taxon>Phaseoleae</taxon>
        <taxon>Mucuna</taxon>
    </lineage>
</organism>
<keyword evidence="2" id="KW-1185">Reference proteome</keyword>
<dbReference type="Proteomes" id="UP000257109">
    <property type="component" value="Unassembled WGS sequence"/>
</dbReference>
<evidence type="ECO:0008006" key="3">
    <source>
        <dbReference type="Google" id="ProtNLM"/>
    </source>
</evidence>
<dbReference type="EMBL" id="QJKJ01008155">
    <property type="protein sequence ID" value="RDX80625.1"/>
    <property type="molecule type" value="Genomic_DNA"/>
</dbReference>
<reference evidence="1" key="1">
    <citation type="submission" date="2018-05" db="EMBL/GenBank/DDBJ databases">
        <title>Draft genome of Mucuna pruriens seed.</title>
        <authorList>
            <person name="Nnadi N.E."/>
            <person name="Vos R."/>
            <person name="Hasami M.H."/>
            <person name="Devisetty U.K."/>
            <person name="Aguiy J.C."/>
        </authorList>
    </citation>
    <scope>NUCLEOTIDE SEQUENCE [LARGE SCALE GENOMIC DNA]</scope>
    <source>
        <strain evidence="1">JCA_2017</strain>
    </source>
</reference>
<name>A0A371FQI6_MUCPR</name>
<proteinExistence type="predicted"/>
<dbReference type="AlphaFoldDB" id="A0A371FQI6"/>
<sequence length="85" mass="10019">MTQGDNDDFDLDHVLLMVTTSYCAKCSNHTTRNKSKPFSPLLSYFSWQCVYLIVYVDDIVILSNDYIRIFQLKENFFQLLPNQRS</sequence>
<evidence type="ECO:0000313" key="2">
    <source>
        <dbReference type="Proteomes" id="UP000257109"/>
    </source>
</evidence>
<evidence type="ECO:0000313" key="1">
    <source>
        <dbReference type="EMBL" id="RDX80625.1"/>
    </source>
</evidence>
<feature type="non-terminal residue" evidence="1">
    <location>
        <position position="1"/>
    </location>
</feature>
<comment type="caution">
    <text evidence="1">The sequence shown here is derived from an EMBL/GenBank/DDBJ whole genome shotgun (WGS) entry which is preliminary data.</text>
</comment>
<protein>
    <recommendedName>
        <fullName evidence="3">Reverse transcriptase Ty1/copia-type domain-containing protein</fullName>
    </recommendedName>
</protein>
<accession>A0A371FQI6</accession>